<dbReference type="Gene3D" id="2.30.110.10">
    <property type="entry name" value="Electron Transport, Fmn-binding Protein, Chain A"/>
    <property type="match status" value="1"/>
</dbReference>
<dbReference type="PROSITE" id="PS01064">
    <property type="entry name" value="PYRIDOX_OXIDASE"/>
    <property type="match status" value="1"/>
</dbReference>
<feature type="binding site" evidence="5 6">
    <location>
        <position position="122"/>
    </location>
    <ligand>
        <name>substrate</name>
    </ligand>
</feature>
<evidence type="ECO:0000259" key="8">
    <source>
        <dbReference type="Pfam" id="PF01243"/>
    </source>
</evidence>
<comment type="catalytic activity">
    <reaction evidence="5">
        <text>pyridoxamine 5'-phosphate + O2 + H2O = pyridoxal 5'-phosphate + H2O2 + NH4(+)</text>
        <dbReference type="Rhea" id="RHEA:15817"/>
        <dbReference type="ChEBI" id="CHEBI:15377"/>
        <dbReference type="ChEBI" id="CHEBI:15379"/>
        <dbReference type="ChEBI" id="CHEBI:16240"/>
        <dbReference type="ChEBI" id="CHEBI:28938"/>
        <dbReference type="ChEBI" id="CHEBI:58451"/>
        <dbReference type="ChEBI" id="CHEBI:597326"/>
        <dbReference type="EC" id="1.4.3.5"/>
    </reaction>
</comment>
<feature type="binding site" evidence="5 6">
    <location>
        <position position="65"/>
    </location>
    <ligand>
        <name>substrate</name>
    </ligand>
</feature>
<comment type="caution">
    <text evidence="10">The sequence shown here is derived from an EMBL/GenBank/DDBJ whole genome shotgun (WGS) entry which is preliminary data.</text>
</comment>
<dbReference type="NCBIfam" id="TIGR00558">
    <property type="entry name" value="pdxH"/>
    <property type="match status" value="1"/>
</dbReference>
<evidence type="ECO:0000259" key="9">
    <source>
        <dbReference type="Pfam" id="PF10590"/>
    </source>
</evidence>
<evidence type="ECO:0000256" key="4">
    <source>
        <dbReference type="ARBA" id="ARBA00023002"/>
    </source>
</evidence>
<feature type="binding site" evidence="6">
    <location>
        <begin position="7"/>
        <end position="10"/>
    </location>
    <ligand>
        <name>substrate</name>
    </ligand>
</feature>
<comment type="pathway">
    <text evidence="5">Cofactor metabolism; pyridoxal 5'-phosphate salvage; pyridoxal 5'-phosphate from pyridoxine 5'-phosphate: step 1/1.</text>
</comment>
<feature type="binding site" evidence="5 7">
    <location>
        <begin position="139"/>
        <end position="140"/>
    </location>
    <ligand>
        <name>FMN</name>
        <dbReference type="ChEBI" id="CHEBI:58210"/>
    </ligand>
</feature>
<evidence type="ECO:0000256" key="3">
    <source>
        <dbReference type="ARBA" id="ARBA00022643"/>
    </source>
</evidence>
<keyword evidence="3 5" id="KW-0288">FMN</keyword>
<feature type="binding site" evidence="5 7">
    <location>
        <begin position="75"/>
        <end position="76"/>
    </location>
    <ligand>
        <name>FMN</name>
        <dbReference type="ChEBI" id="CHEBI:58210"/>
    </ligand>
</feature>
<evidence type="ECO:0000313" key="10">
    <source>
        <dbReference type="EMBL" id="OUS40275.1"/>
    </source>
</evidence>
<feature type="binding site" evidence="5 7">
    <location>
        <position position="194"/>
    </location>
    <ligand>
        <name>FMN</name>
        <dbReference type="ChEBI" id="CHEBI:58210"/>
    </ligand>
</feature>
<dbReference type="InterPro" id="IPR019576">
    <property type="entry name" value="Pyridoxamine_oxidase_dimer_C"/>
</dbReference>
<keyword evidence="4 5" id="KW-0560">Oxidoreductase</keyword>
<keyword evidence="5" id="KW-0664">Pyridoxine biosynthesis</keyword>
<feature type="domain" description="Pyridoxine 5'-phosphate oxidase dimerisation C-terminal" evidence="9">
    <location>
        <begin position="171"/>
        <end position="212"/>
    </location>
</feature>
<dbReference type="EMBL" id="MABE01000388">
    <property type="protein sequence ID" value="OUS40275.1"/>
    <property type="molecule type" value="Genomic_DNA"/>
</dbReference>
<feature type="binding site" evidence="5 7">
    <location>
        <position position="104"/>
    </location>
    <ligand>
        <name>FMN</name>
        <dbReference type="ChEBI" id="CHEBI:58210"/>
    </ligand>
</feature>
<feature type="domain" description="Pyridoxamine 5'-phosphate oxidase N-terminal" evidence="8">
    <location>
        <begin position="40"/>
        <end position="156"/>
    </location>
</feature>
<evidence type="ECO:0000256" key="2">
    <source>
        <dbReference type="ARBA" id="ARBA00022630"/>
    </source>
</evidence>
<dbReference type="Pfam" id="PF01243">
    <property type="entry name" value="PNPOx_N"/>
    <property type="match status" value="1"/>
</dbReference>
<dbReference type="GO" id="GO:0004733">
    <property type="term" value="F:pyridoxamine phosphate oxidase activity"/>
    <property type="evidence" value="ECO:0007669"/>
    <property type="project" value="UniProtKB-UniRule"/>
</dbReference>
<dbReference type="GO" id="GO:0010181">
    <property type="term" value="F:FMN binding"/>
    <property type="evidence" value="ECO:0007669"/>
    <property type="project" value="UniProtKB-UniRule"/>
</dbReference>
<feature type="binding site" evidence="5 7">
    <location>
        <begin position="60"/>
        <end position="65"/>
    </location>
    <ligand>
        <name>FMN</name>
        <dbReference type="ChEBI" id="CHEBI:58210"/>
    </ligand>
</feature>
<feature type="binding site" evidence="5 7">
    <location>
        <position position="184"/>
    </location>
    <ligand>
        <name>FMN</name>
        <dbReference type="ChEBI" id="CHEBI:58210"/>
    </ligand>
</feature>
<evidence type="ECO:0000256" key="1">
    <source>
        <dbReference type="ARBA" id="ARBA00007301"/>
    </source>
</evidence>
<dbReference type="Pfam" id="PF10590">
    <property type="entry name" value="PNP_phzG_C"/>
    <property type="match status" value="1"/>
</dbReference>
<dbReference type="AlphaFoldDB" id="A0A1Y5HZR2"/>
<feature type="binding site" evidence="5 6">
    <location>
        <position position="130"/>
    </location>
    <ligand>
        <name>substrate</name>
    </ligand>
</feature>
<reference evidence="11" key="1">
    <citation type="journal article" date="2017" name="Proc. Natl. Acad. Sci. U.S.A.">
        <title>Simulation of Deepwater Horizon oil plume reveals substrate specialization within a complex community of hydrocarbon degraders.</title>
        <authorList>
            <person name="Hu P."/>
            <person name="Dubinsky E.A."/>
            <person name="Probst A.J."/>
            <person name="Wang J."/>
            <person name="Sieber C.M.K."/>
            <person name="Tom L.M."/>
            <person name="Gardinali P."/>
            <person name="Banfield J.F."/>
            <person name="Atlas R.M."/>
            <person name="Andersen G.L."/>
        </authorList>
    </citation>
    <scope>NUCLEOTIDE SEQUENCE [LARGE SCALE GENOMIC DNA]</scope>
</reference>
<dbReference type="GO" id="GO:0008615">
    <property type="term" value="P:pyridoxine biosynthetic process"/>
    <property type="evidence" value="ECO:0007669"/>
    <property type="project" value="UniProtKB-UniRule"/>
</dbReference>
<proteinExistence type="inferred from homology"/>
<feature type="binding site" evidence="5 6">
    <location>
        <position position="126"/>
    </location>
    <ligand>
        <name>substrate</name>
    </ligand>
</feature>
<accession>A0A1Y5HZR2</accession>
<dbReference type="UniPathway" id="UPA01068">
    <property type="reaction ID" value="UER00304"/>
</dbReference>
<dbReference type="PANTHER" id="PTHR10851">
    <property type="entry name" value="PYRIDOXINE-5-PHOSPHATE OXIDASE"/>
    <property type="match status" value="1"/>
</dbReference>
<dbReference type="SUPFAM" id="SSF50475">
    <property type="entry name" value="FMN-binding split barrel"/>
    <property type="match status" value="1"/>
</dbReference>
<dbReference type="HAMAP" id="MF_01629">
    <property type="entry name" value="PdxH"/>
    <property type="match status" value="1"/>
</dbReference>
<gene>
    <name evidence="5" type="primary">pdxH</name>
    <name evidence="10" type="ORF">A9R00_06865</name>
</gene>
<evidence type="ECO:0000256" key="7">
    <source>
        <dbReference type="PIRSR" id="PIRSR000190-2"/>
    </source>
</evidence>
<evidence type="ECO:0000256" key="5">
    <source>
        <dbReference type="HAMAP-Rule" id="MF_01629"/>
    </source>
</evidence>
<dbReference type="EC" id="1.4.3.5" evidence="5"/>
<keyword evidence="2 5" id="KW-0285">Flavoprotein</keyword>
<protein>
    <recommendedName>
        <fullName evidence="5">Pyridoxine/pyridoxamine 5'-phosphate oxidase</fullName>
        <ecNumber evidence="5">1.4.3.5</ecNumber>
    </recommendedName>
    <alternativeName>
        <fullName evidence="5">PNP/PMP oxidase</fullName>
        <shortName evidence="5">PNPOx</shortName>
    </alternativeName>
    <alternativeName>
        <fullName evidence="5">Pyridoxal 5'-phosphate synthase</fullName>
    </alternativeName>
</protein>
<dbReference type="PIRSF" id="PIRSF000190">
    <property type="entry name" value="Pyd_amn-ph_oxd"/>
    <property type="match status" value="1"/>
</dbReference>
<comment type="similarity">
    <text evidence="1 5">Belongs to the pyridoxamine 5'-phosphate oxidase family.</text>
</comment>
<dbReference type="Proteomes" id="UP000227088">
    <property type="component" value="Unassembled WGS sequence"/>
</dbReference>
<dbReference type="NCBIfam" id="NF004231">
    <property type="entry name" value="PRK05679.1"/>
    <property type="match status" value="1"/>
</dbReference>
<comment type="pathway">
    <text evidence="5">Cofactor metabolism; pyridoxal 5'-phosphate salvage; pyridoxal 5'-phosphate from pyridoxamine 5'-phosphate: step 1/1.</text>
</comment>
<comment type="cofactor">
    <cofactor evidence="5 7">
        <name>FMN</name>
        <dbReference type="ChEBI" id="CHEBI:58210"/>
    </cofactor>
    <text evidence="5 7">Binds 1 FMN per subunit.</text>
</comment>
<dbReference type="InterPro" id="IPR012349">
    <property type="entry name" value="Split_barrel_FMN-bd"/>
</dbReference>
<dbReference type="InterPro" id="IPR011576">
    <property type="entry name" value="Pyridox_Oxase_N"/>
</dbReference>
<evidence type="ECO:0000256" key="6">
    <source>
        <dbReference type="PIRSR" id="PIRSR000190-1"/>
    </source>
</evidence>
<dbReference type="PANTHER" id="PTHR10851:SF0">
    <property type="entry name" value="PYRIDOXINE-5'-PHOSPHATE OXIDASE"/>
    <property type="match status" value="1"/>
</dbReference>
<name>A0A1Y5HZR2_OLEAN</name>
<dbReference type="InterPro" id="IPR000659">
    <property type="entry name" value="Pyridox_Oxase"/>
</dbReference>
<feature type="binding site" evidence="5 6">
    <location>
        <begin position="190"/>
        <end position="192"/>
    </location>
    <ligand>
        <name>substrate</name>
    </ligand>
</feature>
<comment type="catalytic activity">
    <reaction evidence="5">
        <text>pyridoxine 5'-phosphate + O2 = pyridoxal 5'-phosphate + H2O2</text>
        <dbReference type="Rhea" id="RHEA:15149"/>
        <dbReference type="ChEBI" id="CHEBI:15379"/>
        <dbReference type="ChEBI" id="CHEBI:16240"/>
        <dbReference type="ChEBI" id="CHEBI:58589"/>
        <dbReference type="ChEBI" id="CHEBI:597326"/>
        <dbReference type="EC" id="1.4.3.5"/>
    </reaction>
</comment>
<organism evidence="10 11">
    <name type="scientific">Oleispira antarctica</name>
    <dbReference type="NCBI Taxonomy" id="188908"/>
    <lineage>
        <taxon>Bacteria</taxon>
        <taxon>Pseudomonadati</taxon>
        <taxon>Pseudomonadota</taxon>
        <taxon>Gammaproteobacteria</taxon>
        <taxon>Oceanospirillales</taxon>
        <taxon>Oceanospirillaceae</taxon>
        <taxon>Oleispira</taxon>
    </lineage>
</organism>
<comment type="function">
    <text evidence="5">Catalyzes the oxidation of either pyridoxine 5'-phosphate (PNP) or pyridoxamine 5'-phosphate (PMP) into pyridoxal 5'-phosphate (PLP).</text>
</comment>
<comment type="subunit">
    <text evidence="5">Homodimer.</text>
</comment>
<sequence length="212" mass="24506">MDIDSIRREYMRDGLKRSELQADPMDQFDQWLSMATKTPMSDPTAMSVATVGENGMPSLRTVLLKSYDQKGFVFYTNLDSRKARELKQSNKIALLFPWTNLERQVIVTGEAEFVSTAESLKYFLSRPKDSQIAALASHQSRPINSRAMLEEKFLQLKNQFKSGDISLPSFWGGVRIKPVQIEFWQGRENRLHDRFMYTKDKNGEWSVERLAP</sequence>
<dbReference type="InterPro" id="IPR019740">
    <property type="entry name" value="Pyridox_Oxase_CS"/>
</dbReference>
<feature type="binding site" evidence="5 7">
    <location>
        <position position="81"/>
    </location>
    <ligand>
        <name>FMN</name>
        <dbReference type="ChEBI" id="CHEBI:58210"/>
    </ligand>
</feature>
<evidence type="ECO:0000313" key="11">
    <source>
        <dbReference type="Proteomes" id="UP000227088"/>
    </source>
</evidence>
<feature type="binding site" evidence="5 7">
    <location>
        <position position="82"/>
    </location>
    <ligand>
        <name>FMN</name>
        <dbReference type="ChEBI" id="CHEBI:58210"/>
    </ligand>
</feature>